<name>A0A6J2JGN2_BOMMA</name>
<organism evidence="6 7">
    <name type="scientific">Bombyx mandarina</name>
    <name type="common">Wild silk moth</name>
    <name type="synonym">Wild silkworm</name>
    <dbReference type="NCBI Taxonomy" id="7092"/>
    <lineage>
        <taxon>Eukaryota</taxon>
        <taxon>Metazoa</taxon>
        <taxon>Ecdysozoa</taxon>
        <taxon>Arthropoda</taxon>
        <taxon>Hexapoda</taxon>
        <taxon>Insecta</taxon>
        <taxon>Pterygota</taxon>
        <taxon>Neoptera</taxon>
        <taxon>Endopterygota</taxon>
        <taxon>Lepidoptera</taxon>
        <taxon>Glossata</taxon>
        <taxon>Ditrysia</taxon>
        <taxon>Bombycoidea</taxon>
        <taxon>Bombycidae</taxon>
        <taxon>Bombycinae</taxon>
        <taxon>Bombyx</taxon>
    </lineage>
</organism>
<dbReference type="KEGG" id="bman:114241886"/>
<evidence type="ECO:0000313" key="6">
    <source>
        <dbReference type="Proteomes" id="UP000504629"/>
    </source>
</evidence>
<gene>
    <name evidence="7" type="primary">LOC114241886</name>
</gene>
<dbReference type="InterPro" id="IPR002635">
    <property type="entry name" value="Chorion"/>
</dbReference>
<keyword evidence="3" id="KW-0677">Repeat</keyword>
<protein>
    <submittedName>
        <fullName evidence="7">Chorion class B protein M2410-like</fullName>
    </submittedName>
</protein>
<dbReference type="AlphaFoldDB" id="A0A6J2JGN2"/>
<feature type="chain" id="PRO_5026979363" evidence="5">
    <location>
        <begin position="21"/>
        <end position="116"/>
    </location>
</feature>
<dbReference type="GeneID" id="114241886"/>
<dbReference type="Proteomes" id="UP000504629">
    <property type="component" value="Unplaced"/>
</dbReference>
<dbReference type="Pfam" id="PF01723">
    <property type="entry name" value="Chorion_1"/>
    <property type="match status" value="1"/>
</dbReference>
<keyword evidence="6" id="KW-1185">Reference proteome</keyword>
<feature type="signal peptide" evidence="5">
    <location>
        <begin position="1"/>
        <end position="20"/>
    </location>
</feature>
<evidence type="ECO:0000256" key="3">
    <source>
        <dbReference type="ARBA" id="ARBA00022737"/>
    </source>
</evidence>
<dbReference type="GO" id="GO:0007304">
    <property type="term" value="P:chorion-containing eggshell formation"/>
    <property type="evidence" value="ECO:0007669"/>
    <property type="project" value="InterPro"/>
</dbReference>
<evidence type="ECO:0000256" key="1">
    <source>
        <dbReference type="ARBA" id="ARBA00003434"/>
    </source>
</evidence>
<evidence type="ECO:0000256" key="2">
    <source>
        <dbReference type="ARBA" id="ARBA00005906"/>
    </source>
</evidence>
<dbReference type="GO" id="GO:0005213">
    <property type="term" value="F:structural constituent of egg chorion"/>
    <property type="evidence" value="ECO:0007669"/>
    <property type="project" value="InterPro"/>
</dbReference>
<dbReference type="OrthoDB" id="6930117at2759"/>
<reference evidence="7" key="1">
    <citation type="submission" date="2025-08" db="UniProtKB">
        <authorList>
            <consortium name="RefSeq"/>
        </authorList>
    </citation>
    <scope>IDENTIFICATION</scope>
    <source>
        <tissue evidence="7">Silk gland</tissue>
    </source>
</reference>
<proteinExistence type="inferred from homology"/>
<dbReference type="RefSeq" id="XP_028028656.1">
    <property type="nucleotide sequence ID" value="XM_028172855.1"/>
</dbReference>
<comment type="function">
    <text evidence="1">This protein is one of many from the eggshell of the silk moth.</text>
</comment>
<sequence length="116" mass="12224">MSLRCVVFCISAFLIQTISSQCVGYGSISPCNGNFPSSVNLPQPGMTICSDNLIIEGPVCIQGRVPFSATVAVEGQFPTSGYGKVTYECGNDFGLTNLPLGYGGRGGNCGYGRQFY</sequence>
<evidence type="ECO:0000256" key="5">
    <source>
        <dbReference type="SAM" id="SignalP"/>
    </source>
</evidence>
<evidence type="ECO:0000256" key="4">
    <source>
        <dbReference type="RuleBase" id="RU004378"/>
    </source>
</evidence>
<dbReference type="GO" id="GO:0042600">
    <property type="term" value="C:egg chorion"/>
    <property type="evidence" value="ECO:0007669"/>
    <property type="project" value="InterPro"/>
</dbReference>
<evidence type="ECO:0000313" key="7">
    <source>
        <dbReference type="RefSeq" id="XP_028028656.1"/>
    </source>
</evidence>
<accession>A0A6J2JGN2</accession>
<comment type="similarity">
    <text evidence="2 4">Belongs to the chorion protein family.</text>
</comment>
<keyword evidence="5" id="KW-0732">Signal</keyword>